<accession>A0ABQ6V669</accession>
<evidence type="ECO:0000313" key="1">
    <source>
        <dbReference type="EMBL" id="KAB1864495.1"/>
    </source>
</evidence>
<keyword evidence="2" id="KW-1185">Reference proteome</keyword>
<reference evidence="2" key="1">
    <citation type="submission" date="2019-09" db="EMBL/GenBank/DDBJ databases">
        <title>Whole genome sequencing of Microbacterium maritypicum.</title>
        <authorList>
            <person name="Lenchi N."/>
        </authorList>
    </citation>
    <scope>NUCLEOTIDE SEQUENCE [LARGE SCALE GENOMIC DNA]</scope>
    <source>
        <strain evidence="2">G1</strain>
    </source>
</reference>
<gene>
    <name evidence="1" type="ORF">F6A08_10340</name>
</gene>
<evidence type="ECO:0000313" key="2">
    <source>
        <dbReference type="Proteomes" id="UP000478836"/>
    </source>
</evidence>
<comment type="caution">
    <text evidence="1">The sequence shown here is derived from an EMBL/GenBank/DDBJ whole genome shotgun (WGS) entry which is preliminary data.</text>
</comment>
<proteinExistence type="predicted"/>
<dbReference type="RefSeq" id="WP_151459397.1">
    <property type="nucleotide sequence ID" value="NZ_WAAO01000002.1"/>
</dbReference>
<protein>
    <recommendedName>
        <fullName evidence="3">Type IV toxin-antitoxin system AbiEi family antitoxin domain-containing protein</fullName>
    </recommendedName>
</protein>
<dbReference type="Proteomes" id="UP000478836">
    <property type="component" value="Unassembled WGS sequence"/>
</dbReference>
<name>A0ABQ6V669_9MICO</name>
<evidence type="ECO:0008006" key="3">
    <source>
        <dbReference type="Google" id="ProtNLM"/>
    </source>
</evidence>
<dbReference type="EMBL" id="WAAO01000002">
    <property type="protein sequence ID" value="KAB1864495.1"/>
    <property type="molecule type" value="Genomic_DNA"/>
</dbReference>
<sequence>MSRRLSFSEAWDLVRSREEVLDAGMTERELAAAVGVGRLMRVHRGAYVDADVWDELWPEGRQLVRVCAVRRASPGGGPVFSHLSAAALWGLPLVGPIRDDVHTAIRSRRHTRTEAGVIRHQLALDEADIVSRHGLRCTSLTRTVFDLARLLRPEAVVAAGDAALRLVSVEGHAVDLDAVAAWRAEVEGLCAAGLRGVRRARWIAAFADGRAQLPGESVSRLQLHRLGFRDVDLQIPIVGSDGARYFADFGFLRWQAFGEFDGEDKYRDADLRTAATATDAVMAEKHREDEIRGVTGWRVVRWGSRHIRTPEDLGRRLAAFGIRPPG</sequence>
<dbReference type="GeneID" id="77476852"/>
<organism evidence="1 2">
    <name type="scientific">Microbacterium algeriense</name>
    <dbReference type="NCBI Taxonomy" id="2615184"/>
    <lineage>
        <taxon>Bacteria</taxon>
        <taxon>Bacillati</taxon>
        <taxon>Actinomycetota</taxon>
        <taxon>Actinomycetes</taxon>
        <taxon>Micrococcales</taxon>
        <taxon>Microbacteriaceae</taxon>
        <taxon>Microbacterium</taxon>
    </lineage>
</organism>